<dbReference type="InterPro" id="IPR010679">
    <property type="entry name" value="DUF1254"/>
</dbReference>
<proteinExistence type="predicted"/>
<dbReference type="Gene3D" id="2.60.40.1610">
    <property type="entry name" value="Domain of unknown function DUF1254"/>
    <property type="match status" value="1"/>
</dbReference>
<dbReference type="Proteomes" id="UP000248918">
    <property type="component" value="Unassembled WGS sequence"/>
</dbReference>
<evidence type="ECO:0000313" key="4">
    <source>
        <dbReference type="Proteomes" id="UP000248918"/>
    </source>
</evidence>
<evidence type="ECO:0008006" key="5">
    <source>
        <dbReference type="Google" id="ProtNLM"/>
    </source>
</evidence>
<dbReference type="AlphaFoldDB" id="A0A329CHA8"/>
<dbReference type="InterPro" id="IPR037050">
    <property type="entry name" value="DUF1254_sf"/>
</dbReference>
<evidence type="ECO:0000259" key="1">
    <source>
        <dbReference type="Pfam" id="PF06742"/>
    </source>
</evidence>
<evidence type="ECO:0000259" key="2">
    <source>
        <dbReference type="Pfam" id="PF06863"/>
    </source>
</evidence>
<feature type="domain" description="DUF1254" evidence="2">
    <location>
        <begin position="48"/>
        <end position="179"/>
    </location>
</feature>
<dbReference type="Gene3D" id="2.60.120.600">
    <property type="entry name" value="Domain of unknown function DUF1214, C-terminal domain"/>
    <property type="match status" value="1"/>
</dbReference>
<organism evidence="3 4">
    <name type="scientific">Paraburkholderia bryophila</name>
    <dbReference type="NCBI Taxonomy" id="420952"/>
    <lineage>
        <taxon>Bacteria</taxon>
        <taxon>Pseudomonadati</taxon>
        <taxon>Pseudomonadota</taxon>
        <taxon>Betaproteobacteria</taxon>
        <taxon>Burkholderiales</taxon>
        <taxon>Burkholderiaceae</taxon>
        <taxon>Paraburkholderia</taxon>
    </lineage>
</organism>
<dbReference type="PANTHER" id="PTHR36509">
    <property type="entry name" value="BLL3101 PROTEIN"/>
    <property type="match status" value="1"/>
</dbReference>
<gene>
    <name evidence="3" type="ORF">BX591_107119</name>
</gene>
<dbReference type="Pfam" id="PF06742">
    <property type="entry name" value="DUF1214"/>
    <property type="match status" value="1"/>
</dbReference>
<dbReference type="PANTHER" id="PTHR36509:SF2">
    <property type="entry name" value="BLL3101 PROTEIN"/>
    <property type="match status" value="1"/>
</dbReference>
<evidence type="ECO:0000313" key="3">
    <source>
        <dbReference type="EMBL" id="RAS33202.1"/>
    </source>
</evidence>
<name>A0A329CHA8_9BURK</name>
<dbReference type="Pfam" id="PF06863">
    <property type="entry name" value="DUF1254"/>
    <property type="match status" value="1"/>
</dbReference>
<dbReference type="InterPro" id="IPR010621">
    <property type="entry name" value="DUF1214"/>
</dbReference>
<protein>
    <recommendedName>
        <fullName evidence="5">DUF1254 domain-containing protein</fullName>
    </recommendedName>
</protein>
<dbReference type="SUPFAM" id="SSF160935">
    <property type="entry name" value="VPA0735-like"/>
    <property type="match status" value="1"/>
</dbReference>
<sequence length="445" mass="48691">MSEAYARTMARAVYTWAWPMTNVYNRLLAARQVPHPGLNEGIVPLGPPNRLAMLHNYIEPAERFVACPNQDVVYGSAILDLGASPVVVQVPDFGSRFWVIQVVDTRTDSFASLGKMYGTKPGFYLLVGPHWKGAIPKGITRVFRSTTSTGLVIPRVFMDDTQDDRLAIQPVINGLGVYPLADFTGTARLTDWSALPTLGQEGGSGEGEIRFVDPDKFWDELPLVLKAAPPMPGEAAIYAQAASLVAAARQSPAIKTAIVDESRKTEAEVISPLLNFNAFGKPLANHWNTISNGAEFGTDYFTRTAVARSNILVNRSNETKYFYLDSDSSGQRLSGAHAYTVTFAKGATPPVKGFWSLTLYNAHHFFVPNDIKRYSIGTKNKDLKFNADGSLTIYIQSTPPEGDKRANWLPSPASEDFSLYIRAYWPLPAALDGTWTPPPVAAAAQ</sequence>
<comment type="caution">
    <text evidence="3">The sequence shown here is derived from an EMBL/GenBank/DDBJ whole genome shotgun (WGS) entry which is preliminary data.</text>
</comment>
<reference evidence="3 4" key="1">
    <citation type="submission" date="2018-06" db="EMBL/GenBank/DDBJ databases">
        <title>Genomic Encyclopedia of Type Strains, Phase III (KMG-III): the genomes of soil and plant-associated and newly described type strains.</title>
        <authorList>
            <person name="Whitman W."/>
        </authorList>
    </citation>
    <scope>NUCLEOTIDE SEQUENCE [LARGE SCALE GENOMIC DNA]</scope>
    <source>
        <strain evidence="3 4">LMG 23644</strain>
    </source>
</reference>
<feature type="domain" description="DUF1214" evidence="1">
    <location>
        <begin position="319"/>
        <end position="426"/>
    </location>
</feature>
<accession>A0A329CHA8</accession>
<dbReference type="InterPro" id="IPR037049">
    <property type="entry name" value="DUF1214_C_sf"/>
</dbReference>
<dbReference type="EMBL" id="QLTK01000007">
    <property type="protein sequence ID" value="RAS33202.1"/>
    <property type="molecule type" value="Genomic_DNA"/>
</dbReference>